<proteinExistence type="predicted"/>
<feature type="non-terminal residue" evidence="7">
    <location>
        <position position="257"/>
    </location>
</feature>
<keyword evidence="5" id="KW-1133">Transmembrane helix</keyword>
<dbReference type="GO" id="GO:0016020">
    <property type="term" value="C:membrane"/>
    <property type="evidence" value="ECO:0007669"/>
    <property type="project" value="UniProtKB-SubCell"/>
</dbReference>
<accession>A0A8S4PUS8</accession>
<keyword evidence="3" id="KW-0328">Glycosyltransferase</keyword>
<gene>
    <name evidence="7" type="ORF">OFUS_LOCUS22052</name>
</gene>
<keyword evidence="8" id="KW-1185">Reference proteome</keyword>
<evidence type="ECO:0000313" key="8">
    <source>
        <dbReference type="Proteomes" id="UP000749559"/>
    </source>
</evidence>
<sequence>GKSQPNKYVTSFMNAIDKAASSIHGREITLDKPTKCITPYGGKLVWLLPGNNTLTLHLKDKLKIGCRKRISQLMMMYHILGFQLLEANDETSSDAYTDHTQGGTNIMPRYNKMKYNTKGEIFKDITERACFEAENTYILGVDVDTTFSPESILLLLQTMKKDPDLGASFGRVHPTGSGLLKIYQTFEYALEYWLRKAAEDKMGCVLFSPGCFSVYRGSAVMDDNVIRAFAQKPSAPSNFVQWDMGEDQWLSVLMIQQ</sequence>
<dbReference type="InterPro" id="IPR029044">
    <property type="entry name" value="Nucleotide-diphossugar_trans"/>
</dbReference>
<dbReference type="EC" id="2.4.1.16" evidence="2"/>
<evidence type="ECO:0000256" key="3">
    <source>
        <dbReference type="ARBA" id="ARBA00022676"/>
    </source>
</evidence>
<keyword evidence="3" id="KW-0808">Transferase</keyword>
<reference evidence="7" key="1">
    <citation type="submission" date="2022-03" db="EMBL/GenBank/DDBJ databases">
        <authorList>
            <person name="Martin C."/>
        </authorList>
    </citation>
    <scope>NUCLEOTIDE SEQUENCE</scope>
</reference>
<dbReference type="GO" id="GO:0071944">
    <property type="term" value="C:cell periphery"/>
    <property type="evidence" value="ECO:0007669"/>
    <property type="project" value="TreeGrafter"/>
</dbReference>
<organism evidence="7 8">
    <name type="scientific">Owenia fusiformis</name>
    <name type="common">Polychaete worm</name>
    <dbReference type="NCBI Taxonomy" id="6347"/>
    <lineage>
        <taxon>Eukaryota</taxon>
        <taxon>Metazoa</taxon>
        <taxon>Spiralia</taxon>
        <taxon>Lophotrochozoa</taxon>
        <taxon>Annelida</taxon>
        <taxon>Polychaeta</taxon>
        <taxon>Sedentaria</taxon>
        <taxon>Canalipalpata</taxon>
        <taxon>Sabellida</taxon>
        <taxon>Oweniida</taxon>
        <taxon>Oweniidae</taxon>
        <taxon>Owenia</taxon>
    </lineage>
</organism>
<dbReference type="Proteomes" id="UP000749559">
    <property type="component" value="Unassembled WGS sequence"/>
</dbReference>
<name>A0A8S4PUS8_OWEFU</name>
<evidence type="ECO:0000256" key="4">
    <source>
        <dbReference type="ARBA" id="ARBA00022692"/>
    </source>
</evidence>
<keyword evidence="4" id="KW-0812">Transmembrane</keyword>
<evidence type="ECO:0000313" key="7">
    <source>
        <dbReference type="EMBL" id="CAH1797836.1"/>
    </source>
</evidence>
<protein>
    <recommendedName>
        <fullName evidence="2">chitin synthase</fullName>
        <ecNumber evidence="2">2.4.1.16</ecNumber>
    </recommendedName>
</protein>
<evidence type="ECO:0000256" key="6">
    <source>
        <dbReference type="ARBA" id="ARBA00023136"/>
    </source>
</evidence>
<dbReference type="OrthoDB" id="370884at2759"/>
<keyword evidence="6" id="KW-0472">Membrane</keyword>
<dbReference type="EMBL" id="CAIIXF020000010">
    <property type="protein sequence ID" value="CAH1797836.1"/>
    <property type="molecule type" value="Genomic_DNA"/>
</dbReference>
<dbReference type="SUPFAM" id="SSF53448">
    <property type="entry name" value="Nucleotide-diphospho-sugar transferases"/>
    <property type="match status" value="1"/>
</dbReference>
<evidence type="ECO:0000256" key="1">
    <source>
        <dbReference type="ARBA" id="ARBA00004141"/>
    </source>
</evidence>
<comment type="subcellular location">
    <subcellularLocation>
        <location evidence="1">Membrane</location>
        <topology evidence="1">Multi-pass membrane protein</topology>
    </subcellularLocation>
</comment>
<comment type="caution">
    <text evidence="7">The sequence shown here is derived from an EMBL/GenBank/DDBJ whole genome shotgun (WGS) entry which is preliminary data.</text>
</comment>
<dbReference type="InterPro" id="IPR004835">
    <property type="entry name" value="Chitin_synth"/>
</dbReference>
<dbReference type="GO" id="GO:0006031">
    <property type="term" value="P:chitin biosynthetic process"/>
    <property type="evidence" value="ECO:0007669"/>
    <property type="project" value="TreeGrafter"/>
</dbReference>
<dbReference type="Pfam" id="PF03142">
    <property type="entry name" value="Chitin_synth_2"/>
    <property type="match status" value="1"/>
</dbReference>
<dbReference type="GO" id="GO:0004100">
    <property type="term" value="F:chitin synthase activity"/>
    <property type="evidence" value="ECO:0007669"/>
    <property type="project" value="UniProtKB-EC"/>
</dbReference>
<feature type="non-terminal residue" evidence="7">
    <location>
        <position position="1"/>
    </location>
</feature>
<evidence type="ECO:0000256" key="5">
    <source>
        <dbReference type="ARBA" id="ARBA00022989"/>
    </source>
</evidence>
<evidence type="ECO:0000256" key="2">
    <source>
        <dbReference type="ARBA" id="ARBA00012543"/>
    </source>
</evidence>
<dbReference type="PANTHER" id="PTHR22914:SF42">
    <property type="entry name" value="CHITIN SYNTHASE"/>
    <property type="match status" value="1"/>
</dbReference>
<dbReference type="AlphaFoldDB" id="A0A8S4PUS8"/>
<dbReference type="PANTHER" id="PTHR22914">
    <property type="entry name" value="CHITIN SYNTHASE"/>
    <property type="match status" value="1"/>
</dbReference>